<comment type="caution">
    <text evidence="1">The sequence shown here is derived from an EMBL/GenBank/DDBJ whole genome shotgun (WGS) entry which is preliminary data.</text>
</comment>
<reference evidence="1" key="1">
    <citation type="journal article" date="2015" name="Nature">
        <title>Complex archaea that bridge the gap between prokaryotes and eukaryotes.</title>
        <authorList>
            <person name="Spang A."/>
            <person name="Saw J.H."/>
            <person name="Jorgensen S.L."/>
            <person name="Zaremba-Niedzwiedzka K."/>
            <person name="Martijn J."/>
            <person name="Lind A.E."/>
            <person name="van Eijk R."/>
            <person name="Schleper C."/>
            <person name="Guy L."/>
            <person name="Ettema T.J."/>
        </authorList>
    </citation>
    <scope>NUCLEOTIDE SEQUENCE</scope>
</reference>
<accession>A0A0F9V132</accession>
<evidence type="ECO:0000313" key="1">
    <source>
        <dbReference type="EMBL" id="KKN67221.1"/>
    </source>
</evidence>
<dbReference type="AlphaFoldDB" id="A0A0F9V132"/>
<proteinExistence type="predicted"/>
<name>A0A0F9V132_9ZZZZ</name>
<gene>
    <name evidence="1" type="ORF">LCGC14_0463940</name>
</gene>
<sequence>MAQFIGKATEYLKFGSVNLFAPPKAEDCGTNQLFCQPTEQGDNITFQFLAAETVNLVADGGFPDGSHNSICGIESWCGQGWSILNNKATHLIGNTQRLKQLSVFTTGNYYRVTVTITDMTAGFILPLHGLNLTNIIENGTYTYHIIWTPVNGDFRFSVGSAFDGAVSNLSVVQIATAADYTVEIFNVETGLTIDTVPPAAITGSTENNVITVDFNWTNDVTVTNGCREIRVFLQGGSVGDPGNILEDTFETNQGWGTFGGVTIPSAVQSMAFVFTGDFINAAFISLLEVGVEYTVTYDVVGYVSGEVTLKVGNTLGTTRNGNGTFTETLICTVNGQLVFLFADVAGVGNLGVDNVIVSKLGNFDGQSECFDLQDAHDCTFLWVWSNENRWRSYDYSVITGGAILTFQHKLRVTCNFRGAKYPSKRNIGEDSAGRKSMDYSDMRKTKLLDIYFAPEYIHDAIAAFFMQDNRTINGKSYIMDDEYEPSAPNDSRVLFKDLMNATIEIEETSQPNQINRNE</sequence>
<organism evidence="1">
    <name type="scientific">marine sediment metagenome</name>
    <dbReference type="NCBI Taxonomy" id="412755"/>
    <lineage>
        <taxon>unclassified sequences</taxon>
        <taxon>metagenomes</taxon>
        <taxon>ecological metagenomes</taxon>
    </lineage>
</organism>
<dbReference type="EMBL" id="LAZR01000481">
    <property type="protein sequence ID" value="KKN67221.1"/>
    <property type="molecule type" value="Genomic_DNA"/>
</dbReference>
<protein>
    <submittedName>
        <fullName evidence="1">Uncharacterized protein</fullName>
    </submittedName>
</protein>